<evidence type="ECO:0000259" key="1">
    <source>
        <dbReference type="PROSITE" id="PS50097"/>
    </source>
</evidence>
<evidence type="ECO:0000313" key="4">
    <source>
        <dbReference type="EMBL" id="GES97566.1"/>
    </source>
</evidence>
<dbReference type="PANTHER" id="PTHR24410:SF23">
    <property type="entry name" value="BTB DOMAIN-CONTAINING PROTEIN-RELATED"/>
    <property type="match status" value="1"/>
</dbReference>
<reference evidence="4" key="2">
    <citation type="submission" date="2019-10" db="EMBL/GenBank/DDBJ databases">
        <title>Conservation and host-specific expression of non-tandemly repeated heterogenous ribosome RNA gene in arbuscular mycorrhizal fungi.</title>
        <authorList>
            <person name="Maeda T."/>
            <person name="Kobayashi Y."/>
            <person name="Nakagawa T."/>
            <person name="Ezawa T."/>
            <person name="Yamaguchi K."/>
            <person name="Bino T."/>
            <person name="Nishimoto Y."/>
            <person name="Shigenobu S."/>
            <person name="Kawaguchi M."/>
        </authorList>
    </citation>
    <scope>NUCLEOTIDE SEQUENCE</scope>
    <source>
        <strain evidence="4">HR1</strain>
    </source>
</reference>
<evidence type="ECO:0008006" key="6">
    <source>
        <dbReference type="Google" id="ProtNLM"/>
    </source>
</evidence>
<gene>
    <name evidence="4" type="ORF">RCL2_002415700</name>
    <name evidence="3" type="ORF">RclHR1_01760016</name>
</gene>
<evidence type="ECO:0000313" key="5">
    <source>
        <dbReference type="Proteomes" id="UP000247702"/>
    </source>
</evidence>
<dbReference type="InterPro" id="IPR043136">
    <property type="entry name" value="B30.2/SPRY_sf"/>
</dbReference>
<dbReference type="PANTHER" id="PTHR24410">
    <property type="entry name" value="HL07962P-RELATED"/>
    <property type="match status" value="1"/>
</dbReference>
<dbReference type="InterPro" id="IPR001870">
    <property type="entry name" value="B30.2/SPRY"/>
</dbReference>
<dbReference type="Pfam" id="PF00651">
    <property type="entry name" value="BTB"/>
    <property type="match status" value="1"/>
</dbReference>
<comment type="caution">
    <text evidence="3">The sequence shown here is derived from an EMBL/GenBank/DDBJ whole genome shotgun (WGS) entry which is preliminary data.</text>
</comment>
<dbReference type="InterPro" id="IPR003877">
    <property type="entry name" value="SPRY_dom"/>
</dbReference>
<evidence type="ECO:0000259" key="2">
    <source>
        <dbReference type="PROSITE" id="PS50188"/>
    </source>
</evidence>
<dbReference type="SMART" id="SM00225">
    <property type="entry name" value="BTB"/>
    <property type="match status" value="1"/>
</dbReference>
<evidence type="ECO:0000313" key="3">
    <source>
        <dbReference type="EMBL" id="GBB90592.1"/>
    </source>
</evidence>
<dbReference type="PROSITE" id="PS50188">
    <property type="entry name" value="B302_SPRY"/>
    <property type="match status" value="1"/>
</dbReference>
<organism evidence="3 5">
    <name type="scientific">Rhizophagus clarus</name>
    <dbReference type="NCBI Taxonomy" id="94130"/>
    <lineage>
        <taxon>Eukaryota</taxon>
        <taxon>Fungi</taxon>
        <taxon>Fungi incertae sedis</taxon>
        <taxon>Mucoromycota</taxon>
        <taxon>Glomeromycotina</taxon>
        <taxon>Glomeromycetes</taxon>
        <taxon>Glomerales</taxon>
        <taxon>Glomeraceae</taxon>
        <taxon>Rhizophagus</taxon>
    </lineage>
</organism>
<dbReference type="AlphaFoldDB" id="A0A2Z6QPD0"/>
<dbReference type="PROSITE" id="PS50097">
    <property type="entry name" value="BTB"/>
    <property type="match status" value="1"/>
</dbReference>
<dbReference type="Gene3D" id="2.60.120.920">
    <property type="match status" value="1"/>
</dbReference>
<dbReference type="SUPFAM" id="SSF49899">
    <property type="entry name" value="Concanavalin A-like lectins/glucanases"/>
    <property type="match status" value="1"/>
</dbReference>
<dbReference type="InterPro" id="IPR011333">
    <property type="entry name" value="SKP1/BTB/POZ_sf"/>
</dbReference>
<dbReference type="InterPro" id="IPR013320">
    <property type="entry name" value="ConA-like_dom_sf"/>
</dbReference>
<reference evidence="3 5" key="1">
    <citation type="submission" date="2017-11" db="EMBL/GenBank/DDBJ databases">
        <title>The genome of Rhizophagus clarus HR1 reveals common genetic basis of auxotrophy among arbuscular mycorrhizal fungi.</title>
        <authorList>
            <person name="Kobayashi Y."/>
        </authorList>
    </citation>
    <scope>NUCLEOTIDE SEQUENCE [LARGE SCALE GENOMIC DNA]</scope>
    <source>
        <strain evidence="3 5">HR1</strain>
    </source>
</reference>
<dbReference type="Proteomes" id="UP000615446">
    <property type="component" value="Unassembled WGS sequence"/>
</dbReference>
<dbReference type="EMBL" id="BEXD01000846">
    <property type="protein sequence ID" value="GBB90592.1"/>
    <property type="molecule type" value="Genomic_DNA"/>
</dbReference>
<dbReference type="Gene3D" id="3.30.710.10">
    <property type="entry name" value="Potassium Channel Kv1.1, Chain A"/>
    <property type="match status" value="1"/>
</dbReference>
<dbReference type="OrthoDB" id="6359816at2759"/>
<proteinExistence type="predicted"/>
<name>A0A2Z6QPD0_9GLOM</name>
<sequence length="466" mass="53415">MARGYSLEQDLRLLINNPKYSDIEILCEDERKLHGCRAILAARSEVFDKLLYNGMKESHESKITFPKINSAGMEIILEYIYVGSIKSDSLSEYNIVEAYYAADYFQLQGLQEFIINTLKNTLERNYARNYSPELLSKAAEIMPLSEDNFLLNLLVKEIATILLNDIEIGRLSITALQYFLFYTYENKIPFATPEYEVFRYSAILAAKQVSDDAYQSIMEQLPTLEQIKKSIQVENILITNLQKVAKELEPLVEYIDFSLMDKDQIDLIEPLKIIPVEIIQHINSESINSDLNNIRGILIYRIKEHELFWDESACGSDIIIDNDEKIVQASKNCNKHQNVRASIALENRGVFEWDIVIEKYSKQSWVGVCASEDFDYETFAGTQSTGWVLGSNGYCYNSLGKYYCPSFGDGTIVTVHLDMNTRTCAFTVNGTKYPIISAWNNLSSKLYPVVSLKYPGRFRIQSHQKN</sequence>
<keyword evidence="5" id="KW-1185">Reference proteome</keyword>
<dbReference type="InterPro" id="IPR051481">
    <property type="entry name" value="BTB-POZ/Galectin-3-binding"/>
</dbReference>
<dbReference type="Proteomes" id="UP000247702">
    <property type="component" value="Unassembled WGS sequence"/>
</dbReference>
<feature type="domain" description="BTB" evidence="1">
    <location>
        <begin position="21"/>
        <end position="89"/>
    </location>
</feature>
<dbReference type="SMART" id="SM00449">
    <property type="entry name" value="SPRY"/>
    <property type="match status" value="1"/>
</dbReference>
<dbReference type="InterPro" id="IPR000210">
    <property type="entry name" value="BTB/POZ_dom"/>
</dbReference>
<dbReference type="EMBL" id="BLAL01000259">
    <property type="protein sequence ID" value="GES97566.1"/>
    <property type="molecule type" value="Genomic_DNA"/>
</dbReference>
<dbReference type="SUPFAM" id="SSF54695">
    <property type="entry name" value="POZ domain"/>
    <property type="match status" value="1"/>
</dbReference>
<accession>A0A2Z6QPD0</accession>
<feature type="domain" description="B30.2/SPRY" evidence="2">
    <location>
        <begin position="287"/>
        <end position="466"/>
    </location>
</feature>
<protein>
    <recommendedName>
        <fullName evidence="6">BTB domain-containing protein</fullName>
    </recommendedName>
</protein>
<dbReference type="CDD" id="cd11709">
    <property type="entry name" value="SPRY"/>
    <property type="match status" value="1"/>
</dbReference>
<dbReference type="Pfam" id="PF00622">
    <property type="entry name" value="SPRY"/>
    <property type="match status" value="1"/>
</dbReference>